<dbReference type="HOGENOM" id="CLU_915408_0_0_1"/>
<gene>
    <name evidence="2" type="ORF">GALMADRAFT_145555</name>
</gene>
<protein>
    <submittedName>
        <fullName evidence="2">Uncharacterized protein</fullName>
    </submittedName>
</protein>
<feature type="compositionally biased region" description="Basic and acidic residues" evidence="1">
    <location>
        <begin position="253"/>
        <end position="269"/>
    </location>
</feature>
<evidence type="ECO:0000256" key="1">
    <source>
        <dbReference type="SAM" id="MobiDB-lite"/>
    </source>
</evidence>
<proteinExistence type="predicted"/>
<evidence type="ECO:0000313" key="2">
    <source>
        <dbReference type="EMBL" id="KDR69521.1"/>
    </source>
</evidence>
<dbReference type="Proteomes" id="UP000027222">
    <property type="component" value="Unassembled WGS sequence"/>
</dbReference>
<evidence type="ECO:0000313" key="3">
    <source>
        <dbReference type="Proteomes" id="UP000027222"/>
    </source>
</evidence>
<feature type="compositionally biased region" description="Polar residues" evidence="1">
    <location>
        <begin position="1"/>
        <end position="15"/>
    </location>
</feature>
<name>A0A067SF55_GALM3</name>
<feature type="region of interest" description="Disordered" evidence="1">
    <location>
        <begin position="240"/>
        <end position="279"/>
    </location>
</feature>
<feature type="region of interest" description="Disordered" evidence="1">
    <location>
        <begin position="97"/>
        <end position="130"/>
    </location>
</feature>
<organism evidence="2 3">
    <name type="scientific">Galerina marginata (strain CBS 339.88)</name>
    <dbReference type="NCBI Taxonomy" id="685588"/>
    <lineage>
        <taxon>Eukaryota</taxon>
        <taxon>Fungi</taxon>
        <taxon>Dikarya</taxon>
        <taxon>Basidiomycota</taxon>
        <taxon>Agaricomycotina</taxon>
        <taxon>Agaricomycetes</taxon>
        <taxon>Agaricomycetidae</taxon>
        <taxon>Agaricales</taxon>
        <taxon>Agaricineae</taxon>
        <taxon>Strophariaceae</taxon>
        <taxon>Galerina</taxon>
    </lineage>
</organism>
<dbReference type="EMBL" id="KL142402">
    <property type="protein sequence ID" value="KDR69521.1"/>
    <property type="molecule type" value="Genomic_DNA"/>
</dbReference>
<reference evidence="3" key="1">
    <citation type="journal article" date="2014" name="Proc. Natl. Acad. Sci. U.S.A.">
        <title>Extensive sampling of basidiomycete genomes demonstrates inadequacy of the white-rot/brown-rot paradigm for wood decay fungi.</title>
        <authorList>
            <person name="Riley R."/>
            <person name="Salamov A.A."/>
            <person name="Brown D.W."/>
            <person name="Nagy L.G."/>
            <person name="Floudas D."/>
            <person name="Held B.W."/>
            <person name="Levasseur A."/>
            <person name="Lombard V."/>
            <person name="Morin E."/>
            <person name="Otillar R."/>
            <person name="Lindquist E.A."/>
            <person name="Sun H."/>
            <person name="LaButti K.M."/>
            <person name="Schmutz J."/>
            <person name="Jabbour D."/>
            <person name="Luo H."/>
            <person name="Baker S.E."/>
            <person name="Pisabarro A.G."/>
            <person name="Walton J.D."/>
            <person name="Blanchette R.A."/>
            <person name="Henrissat B."/>
            <person name="Martin F."/>
            <person name="Cullen D."/>
            <person name="Hibbett D.S."/>
            <person name="Grigoriev I.V."/>
        </authorList>
    </citation>
    <scope>NUCLEOTIDE SEQUENCE [LARGE SCALE GENOMIC DNA]</scope>
    <source>
        <strain evidence="3">CBS 339.88</strain>
    </source>
</reference>
<feature type="region of interest" description="Disordered" evidence="1">
    <location>
        <begin position="1"/>
        <end position="21"/>
    </location>
</feature>
<keyword evidence="3" id="KW-1185">Reference proteome</keyword>
<sequence length="304" mass="33451">MSQQDGDLSSQTQPEASPPKLTIQISNRHPILIHPLILIHIDIIVQFPTYLHDRARAPSNRAARLTQPQSYLLHLEPTSQLPYRVLLPLRTILSRSTSTSSARQARNHGSPLLSPPSPRRSASSASAASTRNGKIAQDACVPSSFCISFGCQFGRRNVKGGWGSPVVTPTPNLEFGDGLDFINFNFSHNYDHNIDFLNISISFSINNRDLFDPNLPPQTQEHARLPIKRPLPPQFLVPLPLGTPARMQTGKGTSRDRRTTGIMQEKNENPEEPPLEKPGAMNPFGAVYALVGRAKVPLVVKSAV</sequence>
<dbReference type="AlphaFoldDB" id="A0A067SF55"/>
<accession>A0A067SF55</accession>
<feature type="compositionally biased region" description="Low complexity" evidence="1">
    <location>
        <begin position="119"/>
        <end position="129"/>
    </location>
</feature>